<feature type="compositionally biased region" description="Basic and acidic residues" evidence="1">
    <location>
        <begin position="24"/>
        <end position="38"/>
    </location>
</feature>
<accession>A0AAD6X2B3</accession>
<dbReference type="Proteomes" id="UP001218188">
    <property type="component" value="Unassembled WGS sequence"/>
</dbReference>
<evidence type="ECO:0000313" key="2">
    <source>
        <dbReference type="EMBL" id="KAJ7036323.1"/>
    </source>
</evidence>
<name>A0AAD6X2B3_9AGAR</name>
<proteinExistence type="predicted"/>
<dbReference type="EMBL" id="JARJCM010000044">
    <property type="protein sequence ID" value="KAJ7036323.1"/>
    <property type="molecule type" value="Genomic_DNA"/>
</dbReference>
<sequence>MFGRGSNGVQPAGQDASETPEDGDLGRSDDNGEDRIPEFEEDQMAGCRAMGAASPRHEGGRQEVCLGDIVGIMAGQYFRPIFCQYSANIAHNGKILGGAFLPQTPLIKYFGGGSELNLKVEVPH</sequence>
<dbReference type="AlphaFoldDB" id="A0AAD6X2B3"/>
<feature type="region of interest" description="Disordered" evidence="1">
    <location>
        <begin position="1"/>
        <end position="59"/>
    </location>
</feature>
<organism evidence="2 3">
    <name type="scientific">Mycena alexandri</name>
    <dbReference type="NCBI Taxonomy" id="1745969"/>
    <lineage>
        <taxon>Eukaryota</taxon>
        <taxon>Fungi</taxon>
        <taxon>Dikarya</taxon>
        <taxon>Basidiomycota</taxon>
        <taxon>Agaricomycotina</taxon>
        <taxon>Agaricomycetes</taxon>
        <taxon>Agaricomycetidae</taxon>
        <taxon>Agaricales</taxon>
        <taxon>Marasmiineae</taxon>
        <taxon>Mycenaceae</taxon>
        <taxon>Mycena</taxon>
    </lineage>
</organism>
<keyword evidence="3" id="KW-1185">Reference proteome</keyword>
<comment type="caution">
    <text evidence="2">The sequence shown here is derived from an EMBL/GenBank/DDBJ whole genome shotgun (WGS) entry which is preliminary data.</text>
</comment>
<reference evidence="2" key="1">
    <citation type="submission" date="2023-03" db="EMBL/GenBank/DDBJ databases">
        <title>Massive genome expansion in bonnet fungi (Mycena s.s.) driven by repeated elements and novel gene families across ecological guilds.</title>
        <authorList>
            <consortium name="Lawrence Berkeley National Laboratory"/>
            <person name="Harder C.B."/>
            <person name="Miyauchi S."/>
            <person name="Viragh M."/>
            <person name="Kuo A."/>
            <person name="Thoen E."/>
            <person name="Andreopoulos B."/>
            <person name="Lu D."/>
            <person name="Skrede I."/>
            <person name="Drula E."/>
            <person name="Henrissat B."/>
            <person name="Morin E."/>
            <person name="Kohler A."/>
            <person name="Barry K."/>
            <person name="LaButti K."/>
            <person name="Morin E."/>
            <person name="Salamov A."/>
            <person name="Lipzen A."/>
            <person name="Mereny Z."/>
            <person name="Hegedus B."/>
            <person name="Baldrian P."/>
            <person name="Stursova M."/>
            <person name="Weitz H."/>
            <person name="Taylor A."/>
            <person name="Grigoriev I.V."/>
            <person name="Nagy L.G."/>
            <person name="Martin F."/>
            <person name="Kauserud H."/>
        </authorList>
    </citation>
    <scope>NUCLEOTIDE SEQUENCE</scope>
    <source>
        <strain evidence="2">CBHHK200</strain>
    </source>
</reference>
<evidence type="ECO:0000313" key="3">
    <source>
        <dbReference type="Proteomes" id="UP001218188"/>
    </source>
</evidence>
<evidence type="ECO:0000256" key="1">
    <source>
        <dbReference type="SAM" id="MobiDB-lite"/>
    </source>
</evidence>
<protein>
    <submittedName>
        <fullName evidence="2">Uncharacterized protein</fullName>
    </submittedName>
</protein>
<gene>
    <name evidence="2" type="ORF">C8F04DRAFT_1233241</name>
</gene>